<keyword evidence="3 11" id="KW-1134">Transmembrane beta strand</keyword>
<dbReference type="SUPFAM" id="SSF49464">
    <property type="entry name" value="Carboxypeptidase regulatory domain-like"/>
    <property type="match status" value="1"/>
</dbReference>
<evidence type="ECO:0000256" key="1">
    <source>
        <dbReference type="ARBA" id="ARBA00004571"/>
    </source>
</evidence>
<comment type="subcellular location">
    <subcellularLocation>
        <location evidence="1 11">Cell outer membrane</location>
        <topology evidence="1 11">Multi-pass membrane protein</topology>
    </subcellularLocation>
</comment>
<keyword evidence="16" id="KW-1185">Reference proteome</keyword>
<dbReference type="Gene3D" id="2.170.130.10">
    <property type="entry name" value="TonB-dependent receptor, plug domain"/>
    <property type="match status" value="1"/>
</dbReference>
<keyword evidence="10 11" id="KW-0998">Cell outer membrane</keyword>
<reference evidence="15 16" key="1">
    <citation type="submission" date="2018-07" db="EMBL/GenBank/DDBJ databases">
        <title>Genomic Encyclopedia of Type Strains, Phase III (KMG-III): the genomes of soil and plant-associated and newly described type strains.</title>
        <authorList>
            <person name="Whitman W."/>
        </authorList>
    </citation>
    <scope>NUCLEOTIDE SEQUENCE [LARGE SCALE GENOMIC DNA]</scope>
    <source>
        <strain evidence="15 16">CECT 7958</strain>
    </source>
</reference>
<dbReference type="PANTHER" id="PTHR32552:SF81">
    <property type="entry name" value="TONB-DEPENDENT OUTER MEMBRANE RECEPTOR"/>
    <property type="match status" value="1"/>
</dbReference>
<evidence type="ECO:0000256" key="10">
    <source>
        <dbReference type="ARBA" id="ARBA00023237"/>
    </source>
</evidence>
<evidence type="ECO:0000256" key="7">
    <source>
        <dbReference type="ARBA" id="ARBA00023065"/>
    </source>
</evidence>
<evidence type="ECO:0000256" key="5">
    <source>
        <dbReference type="ARBA" id="ARBA00022692"/>
    </source>
</evidence>
<dbReference type="InterPro" id="IPR037066">
    <property type="entry name" value="Plug_dom_sf"/>
</dbReference>
<evidence type="ECO:0000313" key="16">
    <source>
        <dbReference type="Proteomes" id="UP000253436"/>
    </source>
</evidence>
<dbReference type="InterPro" id="IPR036942">
    <property type="entry name" value="Beta-barrel_TonB_sf"/>
</dbReference>
<organism evidence="15 16">
    <name type="scientific">Winogradskyella arenosi</name>
    <dbReference type="NCBI Taxonomy" id="533325"/>
    <lineage>
        <taxon>Bacteria</taxon>
        <taxon>Pseudomonadati</taxon>
        <taxon>Bacteroidota</taxon>
        <taxon>Flavobacteriia</taxon>
        <taxon>Flavobacteriales</taxon>
        <taxon>Flavobacteriaceae</taxon>
        <taxon>Winogradskyella</taxon>
    </lineage>
</organism>
<dbReference type="Pfam" id="PF00593">
    <property type="entry name" value="TonB_dep_Rec_b-barrel"/>
    <property type="match status" value="1"/>
</dbReference>
<keyword evidence="9 11" id="KW-0472">Membrane</keyword>
<dbReference type="OrthoDB" id="9782587at2"/>
<dbReference type="Pfam" id="PF07715">
    <property type="entry name" value="Plug"/>
    <property type="match status" value="1"/>
</dbReference>
<evidence type="ECO:0000259" key="14">
    <source>
        <dbReference type="Pfam" id="PF07715"/>
    </source>
</evidence>
<dbReference type="Proteomes" id="UP000253436">
    <property type="component" value="Unassembled WGS sequence"/>
</dbReference>
<gene>
    <name evidence="15" type="ORF">DFQ08_101787</name>
</gene>
<evidence type="ECO:0000256" key="12">
    <source>
        <dbReference type="RuleBase" id="RU003357"/>
    </source>
</evidence>
<keyword evidence="6" id="KW-0408">Iron</keyword>
<accession>A0A368ZN58</accession>
<protein>
    <submittedName>
        <fullName evidence="15">Iron complex outermembrane receptor protein</fullName>
    </submittedName>
</protein>
<keyword evidence="8 12" id="KW-0798">TonB box</keyword>
<dbReference type="GO" id="GO:0009279">
    <property type="term" value="C:cell outer membrane"/>
    <property type="evidence" value="ECO:0007669"/>
    <property type="project" value="UniProtKB-SubCell"/>
</dbReference>
<sequence>MYVTLFKTLLLFYISFAIYGLEAQTLYGRVQTATATPIVGVEVHLGPNIISKTNAKGVFVLPNTIKPPVELTLHHPDYQQKSVIFKRTNATFLLQRLEQVQNLAPVNLSFNSENKQKLLAVTTTLHAENLERYSPIDLVSAINETPGVYILNGALNTNRIVIRGVGSRTLYGTNKIRAYYNGIPITNGTGSTTIDAFDAENLQRIHLIKGPKASTYGTNLGGTILLNTKHAEKGTTQLKNALSLGSFGLIKNSLNFATANDDLELSFSYNYLKTDGFRENSAYNRKAALLQANYKLNEKSRLGLLINHIDYDAQIASSISRTDFNNDPSQAAYTWKTTQGYEANKHTLIGLNYTHHFSEDFSNTSSVFYSYLDHYEPRPFNILEEYSHGYGARSLFEKDFTFLNQSAHLYFGGEIYSDAYRWQTLENLYETNGNNGSLEGQVLSDNVEYRQNLNLFASTTLPFTPQFSAQIGLNINNTNYRFRDHFNSGILNKNANRDFKTIVAPSLNLAYQFSKNLKTYLNISRGFNSPSIEETLTPEGLINPDLGPETGINYELGSQIFFFKRQVKLDIAAYILDIDNLLVADRVGEDQYIGRNAGKTQHKGLELTLSSQHQLNANFSLAPYVNTELNDHKFVKFIDNASNFSGNALTGVPTFKMNAGCVIRYKNIQLNTNGLHVGTMPMNDANTLYTEPYTVLNSKLSYKNNLSKQLALDLYFGLNNITSAHYASSILINAVGFGDAEPRYYYPGMPRNWYSGFKLRYKL</sequence>
<dbReference type="InterPro" id="IPR000531">
    <property type="entry name" value="Beta-barrel_TonB"/>
</dbReference>
<comment type="similarity">
    <text evidence="11 12">Belongs to the TonB-dependent receptor family.</text>
</comment>
<evidence type="ECO:0000256" key="4">
    <source>
        <dbReference type="ARBA" id="ARBA00022496"/>
    </source>
</evidence>
<evidence type="ECO:0000259" key="13">
    <source>
        <dbReference type="Pfam" id="PF00593"/>
    </source>
</evidence>
<dbReference type="PROSITE" id="PS52016">
    <property type="entry name" value="TONB_DEPENDENT_REC_3"/>
    <property type="match status" value="1"/>
</dbReference>
<dbReference type="RefSeq" id="WP_114308466.1">
    <property type="nucleotide sequence ID" value="NZ_QPJO01000001.1"/>
</dbReference>
<evidence type="ECO:0000256" key="8">
    <source>
        <dbReference type="ARBA" id="ARBA00023077"/>
    </source>
</evidence>
<keyword evidence="5 11" id="KW-0812">Transmembrane</keyword>
<keyword evidence="4" id="KW-0410">Iron transport</keyword>
<evidence type="ECO:0000256" key="2">
    <source>
        <dbReference type="ARBA" id="ARBA00022448"/>
    </source>
</evidence>
<evidence type="ECO:0000256" key="9">
    <source>
        <dbReference type="ARBA" id="ARBA00023136"/>
    </source>
</evidence>
<dbReference type="EMBL" id="QPJO01000001">
    <property type="protein sequence ID" value="RCW93986.1"/>
    <property type="molecule type" value="Genomic_DNA"/>
</dbReference>
<dbReference type="SUPFAM" id="SSF56935">
    <property type="entry name" value="Porins"/>
    <property type="match status" value="1"/>
</dbReference>
<evidence type="ECO:0000313" key="15">
    <source>
        <dbReference type="EMBL" id="RCW93986.1"/>
    </source>
</evidence>
<feature type="domain" description="TonB-dependent receptor plug" evidence="14">
    <location>
        <begin position="115"/>
        <end position="222"/>
    </location>
</feature>
<dbReference type="GO" id="GO:0006826">
    <property type="term" value="P:iron ion transport"/>
    <property type="evidence" value="ECO:0007669"/>
    <property type="project" value="UniProtKB-KW"/>
</dbReference>
<comment type="caution">
    <text evidence="15">The sequence shown here is derived from an EMBL/GenBank/DDBJ whole genome shotgun (WGS) entry which is preliminary data.</text>
</comment>
<keyword evidence="2 11" id="KW-0813">Transport</keyword>
<evidence type="ECO:0000256" key="6">
    <source>
        <dbReference type="ARBA" id="ARBA00023004"/>
    </source>
</evidence>
<dbReference type="InterPro" id="IPR008969">
    <property type="entry name" value="CarboxyPept-like_regulatory"/>
</dbReference>
<dbReference type="Gene3D" id="2.40.170.20">
    <property type="entry name" value="TonB-dependent receptor, beta-barrel domain"/>
    <property type="match status" value="1"/>
</dbReference>
<keyword evidence="15" id="KW-0675">Receptor</keyword>
<dbReference type="AlphaFoldDB" id="A0A368ZN58"/>
<keyword evidence="7" id="KW-0406">Ion transport</keyword>
<dbReference type="PANTHER" id="PTHR32552">
    <property type="entry name" value="FERRICHROME IRON RECEPTOR-RELATED"/>
    <property type="match status" value="1"/>
</dbReference>
<feature type="domain" description="TonB-dependent receptor-like beta-barrel" evidence="13">
    <location>
        <begin position="307"/>
        <end position="721"/>
    </location>
</feature>
<proteinExistence type="inferred from homology"/>
<name>A0A368ZN58_9FLAO</name>
<dbReference type="InterPro" id="IPR039426">
    <property type="entry name" value="TonB-dep_rcpt-like"/>
</dbReference>
<evidence type="ECO:0000256" key="11">
    <source>
        <dbReference type="PROSITE-ProRule" id="PRU01360"/>
    </source>
</evidence>
<dbReference type="InterPro" id="IPR012910">
    <property type="entry name" value="Plug_dom"/>
</dbReference>
<evidence type="ECO:0000256" key="3">
    <source>
        <dbReference type="ARBA" id="ARBA00022452"/>
    </source>
</evidence>